<dbReference type="Gene3D" id="3.60.20.10">
    <property type="entry name" value="Glutamine Phosphoribosylpyrophosphate, subunit 1, domain 1"/>
    <property type="match status" value="1"/>
</dbReference>
<dbReference type="GO" id="GO:0005839">
    <property type="term" value="C:proteasome core complex"/>
    <property type="evidence" value="ECO:0007669"/>
    <property type="project" value="InterPro"/>
</dbReference>
<proteinExistence type="inferred from homology"/>
<comment type="subunit">
    <text evidence="4">The 26S proteasome consists of a 20S proteasome core and two 19S regulatory subunits. The 20S proteasome core is composed of 28 subunits that are arranged in four stacked rings, resulting in a barrel-shaped structure. The two end rings are each formed by seven alpha subunits, and the two central rings are each formed by seven beta subunits. The catalytic chamber with the active sites is on the inside of the barrel.</text>
</comment>
<dbReference type="STRING" id="318479.A0A0N4UG45"/>
<evidence type="ECO:0000256" key="3">
    <source>
        <dbReference type="ARBA" id="ARBA00023242"/>
    </source>
</evidence>
<dbReference type="GO" id="GO:0010498">
    <property type="term" value="P:proteasomal protein catabolic process"/>
    <property type="evidence" value="ECO:0007669"/>
    <property type="project" value="InterPro"/>
</dbReference>
<dbReference type="PANTHER" id="PTHR32194:SF2">
    <property type="entry name" value="PROTEASOME SUBUNIT BETA TYPE-1"/>
    <property type="match status" value="1"/>
</dbReference>
<comment type="similarity">
    <text evidence="5">Belongs to the peptidase T1B family.</text>
</comment>
<evidence type="ECO:0000313" key="8">
    <source>
        <dbReference type="Proteomes" id="UP000274756"/>
    </source>
</evidence>
<dbReference type="GO" id="GO:0005634">
    <property type="term" value="C:nucleus"/>
    <property type="evidence" value="ECO:0007669"/>
    <property type="project" value="UniProtKB-SubCell"/>
</dbReference>
<dbReference type="EMBL" id="UYYG01001185">
    <property type="protein sequence ID" value="VDN59582.1"/>
    <property type="molecule type" value="Genomic_DNA"/>
</dbReference>
<dbReference type="InterPro" id="IPR001353">
    <property type="entry name" value="Proteasome_sua/b"/>
</dbReference>
<gene>
    <name evidence="6" type="ORF">DME_LOCUS9555</name>
</gene>
<accession>A0A0N4UG45</accession>
<reference evidence="6 8" key="2">
    <citation type="submission" date="2018-11" db="EMBL/GenBank/DDBJ databases">
        <authorList>
            <consortium name="Pathogen Informatics"/>
        </authorList>
    </citation>
    <scope>NUCLEOTIDE SEQUENCE [LARGE SCALE GENOMIC DNA]</scope>
</reference>
<organism evidence="7 9">
    <name type="scientific">Dracunculus medinensis</name>
    <name type="common">Guinea worm</name>
    <dbReference type="NCBI Taxonomy" id="318479"/>
    <lineage>
        <taxon>Eukaryota</taxon>
        <taxon>Metazoa</taxon>
        <taxon>Ecdysozoa</taxon>
        <taxon>Nematoda</taxon>
        <taxon>Chromadorea</taxon>
        <taxon>Rhabditida</taxon>
        <taxon>Spirurina</taxon>
        <taxon>Dracunculoidea</taxon>
        <taxon>Dracunculidae</taxon>
        <taxon>Dracunculus</taxon>
    </lineage>
</organism>
<evidence type="ECO:0000256" key="2">
    <source>
        <dbReference type="ARBA" id="ARBA00022942"/>
    </source>
</evidence>
<reference evidence="9" key="1">
    <citation type="submission" date="2017-02" db="UniProtKB">
        <authorList>
            <consortium name="WormBaseParasite"/>
        </authorList>
    </citation>
    <scope>IDENTIFICATION</scope>
</reference>
<evidence type="ECO:0000256" key="4">
    <source>
        <dbReference type="ARBA" id="ARBA00026071"/>
    </source>
</evidence>
<comment type="subunit">
    <text evidence="5">Component of the proteasome complex.</text>
</comment>
<dbReference type="PANTHER" id="PTHR32194">
    <property type="entry name" value="METALLOPROTEASE TLDD"/>
    <property type="match status" value="1"/>
</dbReference>
<evidence type="ECO:0000256" key="5">
    <source>
        <dbReference type="RuleBase" id="RU004203"/>
    </source>
</evidence>
<dbReference type="InterPro" id="IPR029055">
    <property type="entry name" value="Ntn_hydrolases_N"/>
</dbReference>
<dbReference type="Pfam" id="PF00227">
    <property type="entry name" value="Proteasome"/>
    <property type="match status" value="1"/>
</dbReference>
<name>A0A0N4UG45_DRAME</name>
<keyword evidence="2 5" id="KW-0647">Proteasome</keyword>
<dbReference type="Proteomes" id="UP000274756">
    <property type="component" value="Unassembled WGS sequence"/>
</dbReference>
<dbReference type="InterPro" id="IPR035206">
    <property type="entry name" value="Proteasome_beta2"/>
</dbReference>
<dbReference type="Proteomes" id="UP000038040">
    <property type="component" value="Unplaced"/>
</dbReference>
<dbReference type="CDD" id="cd03758">
    <property type="entry name" value="proteasome_beta_type_2"/>
    <property type="match status" value="1"/>
</dbReference>
<protein>
    <recommendedName>
        <fullName evidence="5">Proteasome subunit beta</fullName>
    </recommendedName>
</protein>
<sequence>MATHFLAGICTNDYVLLASDRSCFSFGALVVTNEHEKKFVLGKKLILMCIGEGGDVAQFGDWCKRNIQLYKLRYGYEMSPKSSHHWIRQSIANSLRTENAYYVDALVGGFDDIEKKPFLGSVDYLGNGLADQPYLFRGFSGKFCYSILDRMYKPDMTEEEGITVLKKCLCEVKRRFIANLSSFELVIIDRNGIRQLDSVEM</sequence>
<keyword evidence="8" id="KW-1185">Reference proteome</keyword>
<evidence type="ECO:0000313" key="7">
    <source>
        <dbReference type="Proteomes" id="UP000038040"/>
    </source>
</evidence>
<comment type="function">
    <text evidence="5">Component of the proteasome, a multicatalytic proteinase complex which is characterized by its ability to cleave peptides with Arg, Phe, Tyr, Leu, and Glu adjacent to the leaving group at neutral or slightly basic pH. The proteasome has an ATP-dependent proteolytic activity.</text>
</comment>
<dbReference type="SUPFAM" id="SSF56235">
    <property type="entry name" value="N-terminal nucleophile aminohydrolases (Ntn hydrolases)"/>
    <property type="match status" value="1"/>
</dbReference>
<dbReference type="WBParaSite" id="DME_0000644401-mRNA-1">
    <property type="protein sequence ID" value="DME_0000644401-mRNA-1"/>
    <property type="gene ID" value="DME_0000644401"/>
</dbReference>
<comment type="subcellular location">
    <subcellularLocation>
        <location evidence="5">Cytoplasm</location>
    </subcellularLocation>
    <subcellularLocation>
        <location evidence="5">Nucleus</location>
    </subcellularLocation>
</comment>
<dbReference type="InterPro" id="IPR023333">
    <property type="entry name" value="Proteasome_suB-type"/>
</dbReference>
<dbReference type="GO" id="GO:0005737">
    <property type="term" value="C:cytoplasm"/>
    <property type="evidence" value="ECO:0007669"/>
    <property type="project" value="UniProtKB-SubCell"/>
</dbReference>
<keyword evidence="3 5" id="KW-0539">Nucleus</keyword>
<evidence type="ECO:0000313" key="9">
    <source>
        <dbReference type="WBParaSite" id="DME_0000644401-mRNA-1"/>
    </source>
</evidence>
<evidence type="ECO:0000256" key="1">
    <source>
        <dbReference type="ARBA" id="ARBA00022490"/>
    </source>
</evidence>
<dbReference type="AlphaFoldDB" id="A0A0N4UG45"/>
<evidence type="ECO:0000313" key="6">
    <source>
        <dbReference type="EMBL" id="VDN59582.1"/>
    </source>
</evidence>
<dbReference type="OrthoDB" id="268428at2759"/>
<keyword evidence="1 5" id="KW-0963">Cytoplasm</keyword>